<feature type="transmembrane region" description="Helical" evidence="1">
    <location>
        <begin position="7"/>
        <end position="25"/>
    </location>
</feature>
<evidence type="ECO:0000313" key="3">
    <source>
        <dbReference type="Proteomes" id="UP000235670"/>
    </source>
</evidence>
<accession>A0A2N6SGP9</accession>
<evidence type="ECO:0000313" key="2">
    <source>
        <dbReference type="EMBL" id="PMC53101.1"/>
    </source>
</evidence>
<proteinExistence type="predicted"/>
<comment type="caution">
    <text evidence="2">The sequence shown here is derived from an EMBL/GenBank/DDBJ whole genome shotgun (WGS) entry which is preliminary data.</text>
</comment>
<organism evidence="2 3">
    <name type="scientific">Gemella sanguinis</name>
    <dbReference type="NCBI Taxonomy" id="84135"/>
    <lineage>
        <taxon>Bacteria</taxon>
        <taxon>Bacillati</taxon>
        <taxon>Bacillota</taxon>
        <taxon>Bacilli</taxon>
        <taxon>Bacillales</taxon>
        <taxon>Gemellaceae</taxon>
        <taxon>Gemella</taxon>
    </lineage>
</organism>
<dbReference type="RefSeq" id="WP_102189274.1">
    <property type="nucleotide sequence ID" value="NZ_JAPWBY010000001.1"/>
</dbReference>
<dbReference type="AlphaFoldDB" id="A0A2N6SGP9"/>
<dbReference type="EMBL" id="PNGT01000001">
    <property type="protein sequence ID" value="PMC53101.1"/>
    <property type="molecule type" value="Genomic_DNA"/>
</dbReference>
<protein>
    <submittedName>
        <fullName evidence="2">Uncharacterized protein</fullName>
    </submittedName>
</protein>
<feature type="transmembrane region" description="Helical" evidence="1">
    <location>
        <begin position="63"/>
        <end position="85"/>
    </location>
</feature>
<dbReference type="Proteomes" id="UP000235670">
    <property type="component" value="Unassembled WGS sequence"/>
</dbReference>
<keyword evidence="1" id="KW-0472">Membrane</keyword>
<reference evidence="2 3" key="1">
    <citation type="submission" date="2017-09" db="EMBL/GenBank/DDBJ databases">
        <title>Bacterial strain isolated from the female urinary microbiota.</title>
        <authorList>
            <person name="Thomas-White K."/>
            <person name="Kumar N."/>
            <person name="Forster S."/>
            <person name="Putonti C."/>
            <person name="Lawley T."/>
            <person name="Wolfe A.J."/>
        </authorList>
    </citation>
    <scope>NUCLEOTIDE SEQUENCE [LARGE SCALE GENOMIC DNA]</scope>
    <source>
        <strain evidence="2 3">UMB0186</strain>
    </source>
</reference>
<feature type="transmembrane region" description="Helical" evidence="1">
    <location>
        <begin position="31"/>
        <end position="51"/>
    </location>
</feature>
<keyword evidence="1" id="KW-0812">Transmembrane</keyword>
<name>A0A2N6SGP9_9BACL</name>
<sequence length="117" mass="13445">MEKNKLPLRFTRIALMITLTFWALMLALGPFILFIAPIVFIYIMPTILIMVISYEKRYEDNNVIIMILLTLFSYIGFGGITISMAPDLAEIIYILFIPQTICLTLACLTFKKIEKNS</sequence>
<keyword evidence="1" id="KW-1133">Transmembrane helix</keyword>
<evidence type="ECO:0000256" key="1">
    <source>
        <dbReference type="SAM" id="Phobius"/>
    </source>
</evidence>
<gene>
    <name evidence="2" type="ORF">CJ218_00725</name>
</gene>
<feature type="transmembrane region" description="Helical" evidence="1">
    <location>
        <begin position="91"/>
        <end position="110"/>
    </location>
</feature>